<reference evidence="1 2" key="1">
    <citation type="submission" date="2015-01" db="EMBL/GenBank/DDBJ databases">
        <title>Genome Sequencing of Rickettsiales /home/snadendla/prok_pipe/test/illegal_ec_num.txt.</title>
        <authorList>
            <person name="Daugherty S.C."/>
            <person name="Su Q."/>
            <person name="Abolude K."/>
            <person name="Beier-Sexton M."/>
            <person name="Carlyon J.A."/>
            <person name="Carter R."/>
            <person name="Day N.P."/>
            <person name="Dumler S.J."/>
            <person name="Dyachenko V."/>
            <person name="Godinez A."/>
            <person name="Kurtti T.J."/>
            <person name="Lichay M."/>
            <person name="Mullins K.E."/>
            <person name="Ott S."/>
            <person name="Pappas-Brown V."/>
            <person name="Paris D.H."/>
            <person name="Patel P."/>
            <person name="Richards A.L."/>
            <person name="Sadzewicz L."/>
            <person name="Sears K."/>
            <person name="Seidman D."/>
            <person name="Sengamalay N."/>
            <person name="Stenos J."/>
            <person name="Tallon L.J."/>
            <person name="Vincent G."/>
            <person name="Fraser C.M."/>
            <person name="Munderloh U."/>
            <person name="Dunning-Hotopp J.C."/>
        </authorList>
    </citation>
    <scope>NUCLEOTIDE SEQUENCE [LARGE SCALE GENOMIC DNA]</scope>
    <source>
        <strain evidence="1 2">T170-B</strain>
    </source>
</reference>
<sequence>MAKKSVLCHSRVGGNPEKAKLFELLILKFSVFLPFSY</sequence>
<dbReference type="EMBL" id="LAOQ01000005">
    <property type="protein sequence ID" value="KJW04252.1"/>
    <property type="molecule type" value="Genomic_DNA"/>
</dbReference>
<dbReference type="AlphaFoldDB" id="A0A0F3RDR8"/>
<proteinExistence type="predicted"/>
<protein>
    <submittedName>
        <fullName evidence="1">Uncharacterized protein</fullName>
    </submittedName>
</protein>
<name>A0A0F3RDR8_9RICK</name>
<keyword evidence="2" id="KW-1185">Reference proteome</keyword>
<dbReference type="Proteomes" id="UP000033736">
    <property type="component" value="Unassembled WGS sequence"/>
</dbReference>
<gene>
    <name evidence="1" type="ORF">RAT170B_1395</name>
</gene>
<comment type="caution">
    <text evidence="1">The sequence shown here is derived from an EMBL/GenBank/DDBJ whole genome shotgun (WGS) entry which is preliminary data.</text>
</comment>
<evidence type="ECO:0000313" key="1">
    <source>
        <dbReference type="EMBL" id="KJW04252.1"/>
    </source>
</evidence>
<dbReference type="PATRIC" id="fig|1268837.3.peg.1618"/>
<accession>A0A0F3RDR8</accession>
<evidence type="ECO:0000313" key="2">
    <source>
        <dbReference type="Proteomes" id="UP000033736"/>
    </source>
</evidence>
<organism evidence="1 2">
    <name type="scientific">Rickettsia argasii T170-B</name>
    <dbReference type="NCBI Taxonomy" id="1268837"/>
    <lineage>
        <taxon>Bacteria</taxon>
        <taxon>Pseudomonadati</taxon>
        <taxon>Pseudomonadota</taxon>
        <taxon>Alphaproteobacteria</taxon>
        <taxon>Rickettsiales</taxon>
        <taxon>Rickettsiaceae</taxon>
        <taxon>Rickettsieae</taxon>
        <taxon>Rickettsia</taxon>
        <taxon>spotted fever group</taxon>
    </lineage>
</organism>